<feature type="chain" id="PRO_5019364546" evidence="1">
    <location>
        <begin position="16"/>
        <end position="255"/>
    </location>
</feature>
<evidence type="ECO:0000313" key="3">
    <source>
        <dbReference type="Proteomes" id="UP000284706"/>
    </source>
</evidence>
<keyword evidence="1" id="KW-0732">Signal</keyword>
<keyword evidence="3" id="KW-1185">Reference proteome</keyword>
<dbReference type="EMBL" id="NHYE01005667">
    <property type="protein sequence ID" value="PPQ64444.1"/>
    <property type="molecule type" value="Genomic_DNA"/>
</dbReference>
<accession>A0A409VBQ6</accession>
<evidence type="ECO:0000256" key="1">
    <source>
        <dbReference type="SAM" id="SignalP"/>
    </source>
</evidence>
<proteinExistence type="predicted"/>
<comment type="caution">
    <text evidence="2">The sequence shown here is derived from an EMBL/GenBank/DDBJ whole genome shotgun (WGS) entry which is preliminary data.</text>
</comment>
<name>A0A409VBQ6_9AGAR</name>
<reference evidence="2 3" key="1">
    <citation type="journal article" date="2018" name="Evol. Lett.">
        <title>Horizontal gene cluster transfer increased hallucinogenic mushroom diversity.</title>
        <authorList>
            <person name="Reynolds H.T."/>
            <person name="Vijayakumar V."/>
            <person name="Gluck-Thaler E."/>
            <person name="Korotkin H.B."/>
            <person name="Matheny P.B."/>
            <person name="Slot J.C."/>
        </authorList>
    </citation>
    <scope>NUCLEOTIDE SEQUENCE [LARGE SCALE GENOMIC DNA]</scope>
    <source>
        <strain evidence="2 3">SRW20</strain>
    </source>
</reference>
<gene>
    <name evidence="2" type="ORF">CVT26_002151</name>
</gene>
<dbReference type="Proteomes" id="UP000284706">
    <property type="component" value="Unassembled WGS sequence"/>
</dbReference>
<dbReference type="AlphaFoldDB" id="A0A409VBQ6"/>
<dbReference type="OrthoDB" id="2497682at2759"/>
<feature type="signal peptide" evidence="1">
    <location>
        <begin position="1"/>
        <end position="15"/>
    </location>
</feature>
<protein>
    <submittedName>
        <fullName evidence="2">Uncharacterized protein</fullName>
    </submittedName>
</protein>
<evidence type="ECO:0000313" key="2">
    <source>
        <dbReference type="EMBL" id="PPQ64444.1"/>
    </source>
</evidence>
<organism evidence="2 3">
    <name type="scientific">Gymnopilus dilepis</name>
    <dbReference type="NCBI Taxonomy" id="231916"/>
    <lineage>
        <taxon>Eukaryota</taxon>
        <taxon>Fungi</taxon>
        <taxon>Dikarya</taxon>
        <taxon>Basidiomycota</taxon>
        <taxon>Agaricomycotina</taxon>
        <taxon>Agaricomycetes</taxon>
        <taxon>Agaricomycetidae</taxon>
        <taxon>Agaricales</taxon>
        <taxon>Agaricineae</taxon>
        <taxon>Hymenogastraceae</taxon>
        <taxon>Gymnopilus</taxon>
    </lineage>
</organism>
<sequence length="255" mass="27162">MALLGLSSLVLSAVATPVPLPLPLMTADYSLRLAFANRSTPLIAPRRLQSLALIPPIYSRTSRRFGLSKSNRAADPLEELSLFSSAATRNADSLSKRGAVVDLKLADKNSDDLAANSGNIDNDDLDFQQQYTSTLSDFNDNVQAFQAALANAASDKGLANYDKQNDLEKLLKEIVNAHKNVLSCIDKVVENIPGLGPVLGPIVYQTKCLIDGLLDATEDLTDAIINSIGPLLQALLGKAAADVCRFGVVILGLCV</sequence>
<dbReference type="InParanoid" id="A0A409VBQ6"/>